<keyword evidence="3" id="KW-0677">Repeat</keyword>
<dbReference type="Gene3D" id="1.10.533.10">
    <property type="entry name" value="Death Domain, Fas"/>
    <property type="match status" value="2"/>
</dbReference>
<feature type="domain" description="DED" evidence="4">
    <location>
        <begin position="4"/>
        <end position="83"/>
    </location>
</feature>
<comment type="similarity">
    <text evidence="1">Belongs to the peptidase C14A family.</text>
</comment>
<dbReference type="AlphaFoldDB" id="A0A672MHR3"/>
<dbReference type="PANTHER" id="PTHR48169">
    <property type="entry name" value="DED DOMAIN-CONTAINING PROTEIN"/>
    <property type="match status" value="1"/>
</dbReference>
<dbReference type="GO" id="GO:0004197">
    <property type="term" value="F:cysteine-type endopeptidase activity"/>
    <property type="evidence" value="ECO:0007669"/>
    <property type="project" value="InterPro"/>
</dbReference>
<feature type="domain" description="Caspase family p20" evidence="5">
    <location>
        <begin position="231"/>
        <end position="332"/>
    </location>
</feature>
<protein>
    <submittedName>
        <fullName evidence="6">CASP8 and FADD-like apoptosis regulator</fullName>
    </submittedName>
</protein>
<evidence type="ECO:0000256" key="1">
    <source>
        <dbReference type="ARBA" id="ARBA00010134"/>
    </source>
</evidence>
<reference evidence="6" key="2">
    <citation type="submission" date="2025-09" db="UniProtKB">
        <authorList>
            <consortium name="Ensembl"/>
        </authorList>
    </citation>
    <scope>IDENTIFICATION</scope>
</reference>
<dbReference type="Ensembl" id="ENSSGRT00000037431.1">
    <property type="protein sequence ID" value="ENSSGRP00000034881.1"/>
    <property type="gene ID" value="ENSSGRG00000019311.1"/>
</dbReference>
<dbReference type="InterPro" id="IPR011029">
    <property type="entry name" value="DEATH-like_dom_sf"/>
</dbReference>
<proteinExistence type="inferred from homology"/>
<accession>A0A672MHR3</accession>
<dbReference type="GO" id="GO:0006915">
    <property type="term" value="P:apoptotic process"/>
    <property type="evidence" value="ECO:0007669"/>
    <property type="project" value="UniProtKB-KW"/>
</dbReference>
<dbReference type="InterPro" id="IPR029030">
    <property type="entry name" value="Caspase-like_dom_sf"/>
</dbReference>
<feature type="domain" description="DED" evidence="4">
    <location>
        <begin position="101"/>
        <end position="177"/>
    </location>
</feature>
<evidence type="ECO:0000256" key="2">
    <source>
        <dbReference type="ARBA" id="ARBA00022703"/>
    </source>
</evidence>
<dbReference type="InterPro" id="IPR015917">
    <property type="entry name" value="Pept_C14A"/>
</dbReference>
<dbReference type="SMART" id="SM00031">
    <property type="entry name" value="DED"/>
    <property type="match status" value="2"/>
</dbReference>
<dbReference type="GO" id="GO:0005737">
    <property type="term" value="C:cytoplasm"/>
    <property type="evidence" value="ECO:0007669"/>
    <property type="project" value="UniProtKB-ARBA"/>
</dbReference>
<reference evidence="6" key="1">
    <citation type="submission" date="2025-08" db="UniProtKB">
        <authorList>
            <consortium name="Ensembl"/>
        </authorList>
    </citation>
    <scope>IDENTIFICATION</scope>
</reference>
<evidence type="ECO:0000313" key="6">
    <source>
        <dbReference type="Ensembl" id="ENSSGRP00000034881.1"/>
    </source>
</evidence>
<dbReference type="SMART" id="SM00115">
    <property type="entry name" value="CASc"/>
    <property type="match status" value="1"/>
</dbReference>
<dbReference type="PROSITE" id="PS50168">
    <property type="entry name" value="DED"/>
    <property type="match status" value="2"/>
</dbReference>
<dbReference type="Proteomes" id="UP000472262">
    <property type="component" value="Unassembled WGS sequence"/>
</dbReference>
<dbReference type="PRINTS" id="PR00376">
    <property type="entry name" value="IL1BCENZYME"/>
</dbReference>
<dbReference type="Pfam" id="PF01335">
    <property type="entry name" value="DED"/>
    <property type="match status" value="1"/>
</dbReference>
<dbReference type="GO" id="GO:0006508">
    <property type="term" value="P:proteolysis"/>
    <property type="evidence" value="ECO:0007669"/>
    <property type="project" value="InterPro"/>
</dbReference>
<dbReference type="PROSITE" id="PS50208">
    <property type="entry name" value="CASPASE_P20"/>
    <property type="match status" value="1"/>
</dbReference>
<dbReference type="InterPro" id="IPR001875">
    <property type="entry name" value="DED_dom"/>
</dbReference>
<dbReference type="PANTHER" id="PTHR48169:SF3">
    <property type="entry name" value="CASP8 AND FADD LIKE APOPTOSIS REGULATOR"/>
    <property type="match status" value="1"/>
</dbReference>
<evidence type="ECO:0000259" key="4">
    <source>
        <dbReference type="PROSITE" id="PS50168"/>
    </source>
</evidence>
<organism evidence="6 7">
    <name type="scientific">Sinocyclocheilus grahami</name>
    <name type="common">Dianchi golden-line fish</name>
    <name type="synonym">Barbus grahami</name>
    <dbReference type="NCBI Taxonomy" id="75366"/>
    <lineage>
        <taxon>Eukaryota</taxon>
        <taxon>Metazoa</taxon>
        <taxon>Chordata</taxon>
        <taxon>Craniata</taxon>
        <taxon>Vertebrata</taxon>
        <taxon>Euteleostomi</taxon>
        <taxon>Actinopterygii</taxon>
        <taxon>Neopterygii</taxon>
        <taxon>Teleostei</taxon>
        <taxon>Ostariophysi</taxon>
        <taxon>Cypriniformes</taxon>
        <taxon>Cyprinidae</taxon>
        <taxon>Cyprininae</taxon>
        <taxon>Sinocyclocheilus</taxon>
    </lineage>
</organism>
<sequence length="446" mass="50744">MADGFSNMVNNVTASLKKEECKTLRYLCTDLFNNICVEDLRGALLAFAKQTQTQSGQSQAGDALLMELMFRMKRFDILNKFFGTNRQQVEGIVKKGGVLSDYRVLMADVSENLEDEELQSLIFLLSSTLAKERLARSFLDVVVELEKLDEVSCDKLDLLEQCLRNIHRMDLFAPVQHQSPVQLVKQSQCCSQGDLLLVCLYIYIVPAFMEEYEMNLEQRGLCMIIDCVGFDGDLLNQTFERLGFRVILHSLLGLKETQKVLEDLTRNRILHGVNRFVCCIISRGTDTYLLATDSSRLGIRLEDLRQLFSPTNCPSLCGKPKLFFTLIYRTSEAPNTCSMDDEYLETDAPTCHCSRRQCADARTIPVSADVLWSVCRAEAKLLEGSGHQSVYMHALSSTLLRGRERKMLLLDVMAEVNRNVVSHNQQNPGNEYHFQLSHTLRKKLYL</sequence>
<evidence type="ECO:0000259" key="5">
    <source>
        <dbReference type="PROSITE" id="PS50208"/>
    </source>
</evidence>
<dbReference type="SUPFAM" id="SSF52129">
    <property type="entry name" value="Caspase-like"/>
    <property type="match status" value="1"/>
</dbReference>
<keyword evidence="2" id="KW-0053">Apoptosis</keyword>
<dbReference type="SUPFAM" id="SSF47986">
    <property type="entry name" value="DEATH domain"/>
    <property type="match status" value="1"/>
</dbReference>
<keyword evidence="7" id="KW-1185">Reference proteome</keyword>
<name>A0A672MHR3_SINGR</name>
<evidence type="ECO:0000256" key="3">
    <source>
        <dbReference type="ARBA" id="ARBA00022737"/>
    </source>
</evidence>
<dbReference type="GO" id="GO:0042981">
    <property type="term" value="P:regulation of apoptotic process"/>
    <property type="evidence" value="ECO:0007669"/>
    <property type="project" value="InterPro"/>
</dbReference>
<dbReference type="FunFam" id="1.10.533.10:FF:000016">
    <property type="entry name" value="CASP8 and FADD-like apoptosis regulator"/>
    <property type="match status" value="1"/>
</dbReference>
<dbReference type="Pfam" id="PF00656">
    <property type="entry name" value="Peptidase_C14"/>
    <property type="match status" value="1"/>
</dbReference>
<gene>
    <name evidence="6" type="primary">LOC107555958</name>
</gene>
<dbReference type="InterPro" id="IPR011600">
    <property type="entry name" value="Pept_C14_caspase"/>
</dbReference>
<dbReference type="InterPro" id="IPR001309">
    <property type="entry name" value="Pept_C14_p20"/>
</dbReference>
<evidence type="ECO:0000313" key="7">
    <source>
        <dbReference type="Proteomes" id="UP000472262"/>
    </source>
</evidence>
<dbReference type="CDD" id="cd08340">
    <property type="entry name" value="DED_c-FLIP_r2"/>
    <property type="match status" value="1"/>
</dbReference>
<dbReference type="Gene3D" id="3.40.50.1460">
    <property type="match status" value="2"/>
</dbReference>